<dbReference type="CDD" id="cd17535">
    <property type="entry name" value="REC_NarL-like"/>
    <property type="match status" value="1"/>
</dbReference>
<feature type="domain" description="Response regulatory" evidence="7">
    <location>
        <begin position="3"/>
        <end position="120"/>
    </location>
</feature>
<dbReference type="SUPFAM" id="SSF46894">
    <property type="entry name" value="C-terminal effector domain of the bipartite response regulators"/>
    <property type="match status" value="1"/>
</dbReference>
<dbReference type="CDD" id="cd06170">
    <property type="entry name" value="LuxR_C_like"/>
    <property type="match status" value="1"/>
</dbReference>
<evidence type="ECO:0000256" key="4">
    <source>
        <dbReference type="ARBA" id="ARBA00023163"/>
    </source>
</evidence>
<comment type="caution">
    <text evidence="9">The sequence shown here is derived from an EMBL/GenBank/DDBJ whole genome shotgun (WGS) entry which is preliminary data.</text>
</comment>
<evidence type="ECO:0000313" key="8">
    <source>
        <dbReference type="EMBL" id="CCH77544.1"/>
    </source>
</evidence>
<feature type="modified residue" description="4-aspartylphosphate" evidence="5">
    <location>
        <position position="55"/>
    </location>
</feature>
<gene>
    <name evidence="8" type="ORF">BN12_200040</name>
    <name evidence="9" type="ORF">BN12_4200009</name>
</gene>
<evidence type="ECO:0000313" key="10">
    <source>
        <dbReference type="Proteomes" id="UP000035721"/>
    </source>
</evidence>
<evidence type="ECO:0000256" key="5">
    <source>
        <dbReference type="PROSITE-ProRule" id="PRU00169"/>
    </source>
</evidence>
<evidence type="ECO:0000256" key="1">
    <source>
        <dbReference type="ARBA" id="ARBA00022553"/>
    </source>
</evidence>
<accession>A0A077M0M2</accession>
<dbReference type="Proteomes" id="UP000035721">
    <property type="component" value="Unassembled WGS sequence"/>
</dbReference>
<dbReference type="InterPro" id="IPR016032">
    <property type="entry name" value="Sig_transdc_resp-reg_C-effctor"/>
</dbReference>
<dbReference type="GO" id="GO:0000160">
    <property type="term" value="P:phosphorelay signal transduction system"/>
    <property type="evidence" value="ECO:0007669"/>
    <property type="project" value="InterPro"/>
</dbReference>
<dbReference type="PRINTS" id="PR00038">
    <property type="entry name" value="HTHLUXR"/>
</dbReference>
<name>A0A077M0M2_9MICO</name>
<dbReference type="InterPro" id="IPR058245">
    <property type="entry name" value="NreC/VraR/RcsB-like_REC"/>
</dbReference>
<organism evidence="9 10">
    <name type="scientific">Nostocoides japonicum T1-X7</name>
    <dbReference type="NCBI Taxonomy" id="1194083"/>
    <lineage>
        <taxon>Bacteria</taxon>
        <taxon>Bacillati</taxon>
        <taxon>Actinomycetota</taxon>
        <taxon>Actinomycetes</taxon>
        <taxon>Micrococcales</taxon>
        <taxon>Intrasporangiaceae</taxon>
        <taxon>Nostocoides</taxon>
    </lineage>
</organism>
<sequence length="216" mass="23111">MIRVLLADDELAIRAGFRAILESDPEIEVVPAVAATGRQAVTLTLSERPDVVLMDIRMPELDGLAAVEQIRSARPRQAVLIVTTFGDDDYIARAVRLGVNGFLVKSGDPYDLIRGVKAAAAGGATLSPAVAAHLIEVLRTTSTTPMQDASRAVANLTPRERDVLTLLARGRSNAEIAAELFLVEGTVKGYLRDIFTRLGVRNRVQAAILAHHAGLA</sequence>
<dbReference type="PROSITE" id="PS50110">
    <property type="entry name" value="RESPONSE_REGULATORY"/>
    <property type="match status" value="1"/>
</dbReference>
<keyword evidence="4" id="KW-0804">Transcription</keyword>
<dbReference type="InterPro" id="IPR039420">
    <property type="entry name" value="WalR-like"/>
</dbReference>
<protein>
    <submittedName>
        <fullName evidence="9">Response regulator receiver protein</fullName>
    </submittedName>
</protein>
<keyword evidence="1 5" id="KW-0597">Phosphoprotein</keyword>
<dbReference type="AlphaFoldDB" id="A0A077M0M2"/>
<dbReference type="InterPro" id="IPR000792">
    <property type="entry name" value="Tscrpt_reg_LuxR_C"/>
</dbReference>
<dbReference type="GO" id="GO:0006355">
    <property type="term" value="P:regulation of DNA-templated transcription"/>
    <property type="evidence" value="ECO:0007669"/>
    <property type="project" value="InterPro"/>
</dbReference>
<keyword evidence="2" id="KW-0805">Transcription regulation</keyword>
<dbReference type="STRING" id="1194083.BN12_200040"/>
<dbReference type="OrthoDB" id="9808843at2"/>
<dbReference type="Pfam" id="PF00196">
    <property type="entry name" value="GerE"/>
    <property type="match status" value="1"/>
</dbReference>
<evidence type="ECO:0000259" key="7">
    <source>
        <dbReference type="PROSITE" id="PS50110"/>
    </source>
</evidence>
<proteinExistence type="predicted"/>
<evidence type="ECO:0000313" key="9">
    <source>
        <dbReference type="EMBL" id="CCH79391.1"/>
    </source>
</evidence>
<evidence type="ECO:0000259" key="6">
    <source>
        <dbReference type="PROSITE" id="PS50043"/>
    </source>
</evidence>
<dbReference type="PROSITE" id="PS50043">
    <property type="entry name" value="HTH_LUXR_2"/>
    <property type="match status" value="1"/>
</dbReference>
<dbReference type="SMART" id="SM00421">
    <property type="entry name" value="HTH_LUXR"/>
    <property type="match status" value="1"/>
</dbReference>
<dbReference type="SMART" id="SM00448">
    <property type="entry name" value="REC"/>
    <property type="match status" value="1"/>
</dbReference>
<reference evidence="9 10" key="2">
    <citation type="journal article" date="2013" name="ISME J.">
        <title>A metabolic model for members of the genus Tetrasphaera involved in enhanced biological phosphorus removal.</title>
        <authorList>
            <person name="Kristiansen R."/>
            <person name="Nguyen H.T.T."/>
            <person name="Saunders A.M."/>
            <person name="Nielsen J.L."/>
            <person name="Wimmer R."/>
            <person name="Le V.Q."/>
            <person name="McIlroy S.J."/>
            <person name="Petrovski S."/>
            <person name="Seviour R.J."/>
            <person name="Calteau A."/>
            <person name="Nielsen K.L."/>
            <person name="Nielsen P.H."/>
        </authorList>
    </citation>
    <scope>NUCLEOTIDE SEQUENCE [LARGE SCALE GENOMIC DNA]</scope>
    <source>
        <strain evidence="9 10">T1-X7</strain>
    </source>
</reference>
<feature type="domain" description="HTH luxR-type" evidence="6">
    <location>
        <begin position="149"/>
        <end position="214"/>
    </location>
</feature>
<dbReference type="Gene3D" id="3.40.50.2300">
    <property type="match status" value="1"/>
</dbReference>
<dbReference type="SUPFAM" id="SSF52172">
    <property type="entry name" value="CheY-like"/>
    <property type="match status" value="1"/>
</dbReference>
<dbReference type="GO" id="GO:0003677">
    <property type="term" value="F:DNA binding"/>
    <property type="evidence" value="ECO:0007669"/>
    <property type="project" value="UniProtKB-KW"/>
</dbReference>
<evidence type="ECO:0000256" key="3">
    <source>
        <dbReference type="ARBA" id="ARBA00023125"/>
    </source>
</evidence>
<dbReference type="EMBL" id="CAJB01000358">
    <property type="protein sequence ID" value="CCH79391.1"/>
    <property type="molecule type" value="Genomic_DNA"/>
</dbReference>
<dbReference type="EMBL" id="CAJB01000113">
    <property type="protein sequence ID" value="CCH77544.1"/>
    <property type="molecule type" value="Genomic_DNA"/>
</dbReference>
<reference evidence="9" key="1">
    <citation type="submission" date="2012-05" db="EMBL/GenBank/DDBJ databases">
        <authorList>
            <person name="McIlroy S."/>
        </authorList>
    </citation>
    <scope>NUCLEOTIDE SEQUENCE</scope>
    <source>
        <strain evidence="9">T1-X7</strain>
    </source>
</reference>
<dbReference type="Pfam" id="PF00072">
    <property type="entry name" value="Response_reg"/>
    <property type="match status" value="1"/>
</dbReference>
<dbReference type="PANTHER" id="PTHR43214">
    <property type="entry name" value="TWO-COMPONENT RESPONSE REGULATOR"/>
    <property type="match status" value="1"/>
</dbReference>
<dbReference type="PANTHER" id="PTHR43214:SF24">
    <property type="entry name" value="TRANSCRIPTIONAL REGULATORY PROTEIN NARL-RELATED"/>
    <property type="match status" value="1"/>
</dbReference>
<dbReference type="InterPro" id="IPR001789">
    <property type="entry name" value="Sig_transdc_resp-reg_receiver"/>
</dbReference>
<keyword evidence="10" id="KW-1185">Reference proteome</keyword>
<keyword evidence="3" id="KW-0238">DNA-binding</keyword>
<dbReference type="InterPro" id="IPR011006">
    <property type="entry name" value="CheY-like_superfamily"/>
</dbReference>
<evidence type="ECO:0000256" key="2">
    <source>
        <dbReference type="ARBA" id="ARBA00023015"/>
    </source>
</evidence>